<dbReference type="GO" id="GO:0006085">
    <property type="term" value="P:acetyl-CoA biosynthetic process"/>
    <property type="evidence" value="ECO:0007669"/>
    <property type="project" value="UniProtKB-UniRule"/>
</dbReference>
<reference evidence="12" key="1">
    <citation type="submission" date="2018-09" db="EMBL/GenBank/DDBJ databases">
        <authorList>
            <person name="Livingstone P.G."/>
            <person name="Whitworth D.E."/>
        </authorList>
    </citation>
    <scope>NUCLEOTIDE SEQUENCE [LARGE SCALE GENOMIC DNA]</scope>
    <source>
        <strain evidence="12">CA040B</strain>
    </source>
</reference>
<dbReference type="GO" id="GO:0008776">
    <property type="term" value="F:acetate kinase activity"/>
    <property type="evidence" value="ECO:0007669"/>
    <property type="project" value="UniProtKB-UniRule"/>
</dbReference>
<keyword evidence="2 9" id="KW-0963">Cytoplasm</keyword>
<accession>A0A3A8NEH2</accession>
<dbReference type="PROSITE" id="PS01076">
    <property type="entry name" value="ACETATE_KINASE_2"/>
    <property type="match status" value="1"/>
</dbReference>
<keyword evidence="4 9" id="KW-0479">Metal-binding</keyword>
<feature type="binding site" evidence="9">
    <location>
        <begin position="326"/>
        <end position="330"/>
    </location>
    <ligand>
        <name>ATP</name>
        <dbReference type="ChEBI" id="CHEBI:30616"/>
    </ligand>
</feature>
<evidence type="ECO:0000256" key="4">
    <source>
        <dbReference type="ARBA" id="ARBA00022723"/>
    </source>
</evidence>
<dbReference type="InterPro" id="IPR023865">
    <property type="entry name" value="Aliphatic_acid_kinase_CS"/>
</dbReference>
<name>A0A3A8NEH2_9BACT</name>
<keyword evidence="8 9" id="KW-0460">Magnesium</keyword>
<dbReference type="Proteomes" id="UP000273405">
    <property type="component" value="Unassembled WGS sequence"/>
</dbReference>
<dbReference type="GO" id="GO:0006083">
    <property type="term" value="P:acetate metabolic process"/>
    <property type="evidence" value="ECO:0007669"/>
    <property type="project" value="TreeGrafter"/>
</dbReference>
<evidence type="ECO:0000256" key="2">
    <source>
        <dbReference type="ARBA" id="ARBA00022490"/>
    </source>
</evidence>
<evidence type="ECO:0000256" key="1">
    <source>
        <dbReference type="ARBA" id="ARBA00008748"/>
    </source>
</evidence>
<keyword evidence="7 9" id="KW-0067">ATP-binding</keyword>
<dbReference type="PIRSF" id="PIRSF000722">
    <property type="entry name" value="Acetate_prop_kin"/>
    <property type="match status" value="1"/>
</dbReference>
<proteinExistence type="inferred from homology"/>
<keyword evidence="5 9" id="KW-0547">Nucleotide-binding</keyword>
<evidence type="ECO:0000256" key="3">
    <source>
        <dbReference type="ARBA" id="ARBA00022679"/>
    </source>
</evidence>
<dbReference type="Pfam" id="PF00871">
    <property type="entry name" value="Acetate_kinase"/>
    <property type="match status" value="1"/>
</dbReference>
<feature type="site" description="Transition state stabilizer" evidence="9">
    <location>
        <position position="236"/>
    </location>
</feature>
<dbReference type="InterPro" id="IPR004372">
    <property type="entry name" value="Ac/propionate_kinase"/>
</dbReference>
<evidence type="ECO:0000313" key="12">
    <source>
        <dbReference type="Proteomes" id="UP000273405"/>
    </source>
</evidence>
<comment type="pathway">
    <text evidence="9">Metabolic intermediate biosynthesis; acetyl-CoA biosynthesis; acetyl-CoA from acetate: step 1/2.</text>
</comment>
<dbReference type="OrthoDB" id="9802453at2"/>
<keyword evidence="3 9" id="KW-0808">Transferase</keyword>
<evidence type="ECO:0000256" key="9">
    <source>
        <dbReference type="HAMAP-Rule" id="MF_00020"/>
    </source>
</evidence>
<feature type="binding site" evidence="9">
    <location>
        <position position="377"/>
    </location>
    <ligand>
        <name>Mg(2+)</name>
        <dbReference type="ChEBI" id="CHEBI:18420"/>
    </ligand>
</feature>
<keyword evidence="6 9" id="KW-0418">Kinase</keyword>
<evidence type="ECO:0000256" key="5">
    <source>
        <dbReference type="ARBA" id="ARBA00022741"/>
    </source>
</evidence>
<dbReference type="Gene3D" id="3.30.420.40">
    <property type="match status" value="2"/>
</dbReference>
<dbReference type="PANTHER" id="PTHR21060:SF21">
    <property type="entry name" value="ACETATE KINASE"/>
    <property type="match status" value="1"/>
</dbReference>
<dbReference type="SUPFAM" id="SSF53067">
    <property type="entry name" value="Actin-like ATPase domain"/>
    <property type="match status" value="2"/>
</dbReference>
<dbReference type="AlphaFoldDB" id="A0A3A8NEH2"/>
<comment type="subunit">
    <text evidence="9">Homodimer.</text>
</comment>
<comment type="similarity">
    <text evidence="1 9 10">Belongs to the acetokinase family.</text>
</comment>
<dbReference type="RefSeq" id="WP_120628410.1">
    <property type="nucleotide sequence ID" value="NZ_RAWG01000224.1"/>
</dbReference>
<dbReference type="InterPro" id="IPR000890">
    <property type="entry name" value="Aliphatic_acid_kin_short-chain"/>
</dbReference>
<dbReference type="EMBL" id="RAWG01000224">
    <property type="protein sequence ID" value="RKH37754.1"/>
    <property type="molecule type" value="Genomic_DNA"/>
</dbReference>
<comment type="caution">
    <text evidence="9">Lacks conserved residue(s) required for the propagation of feature annotation.</text>
</comment>
<feature type="binding site" evidence="9">
    <location>
        <position position="18"/>
    </location>
    <ligand>
        <name>ATP</name>
        <dbReference type="ChEBI" id="CHEBI:30616"/>
    </ligand>
</feature>
<dbReference type="PRINTS" id="PR00471">
    <property type="entry name" value="ACETATEKNASE"/>
</dbReference>
<protein>
    <recommendedName>
        <fullName evidence="9">Acetate kinase</fullName>
        <ecNumber evidence="9">2.7.2.1</ecNumber>
    </recommendedName>
    <alternativeName>
        <fullName evidence="9">Acetokinase</fullName>
    </alternativeName>
</protein>
<evidence type="ECO:0000313" key="11">
    <source>
        <dbReference type="EMBL" id="RKH37754.1"/>
    </source>
</evidence>
<dbReference type="GO" id="GO:0000287">
    <property type="term" value="F:magnesium ion binding"/>
    <property type="evidence" value="ECO:0007669"/>
    <property type="project" value="UniProtKB-UniRule"/>
</dbReference>
<dbReference type="GO" id="GO:0005524">
    <property type="term" value="F:ATP binding"/>
    <property type="evidence" value="ECO:0007669"/>
    <property type="project" value="UniProtKB-KW"/>
</dbReference>
<dbReference type="UniPathway" id="UPA00340">
    <property type="reaction ID" value="UER00458"/>
</dbReference>
<comment type="catalytic activity">
    <reaction evidence="9">
        <text>acetate + ATP = acetyl phosphate + ADP</text>
        <dbReference type="Rhea" id="RHEA:11352"/>
        <dbReference type="ChEBI" id="CHEBI:22191"/>
        <dbReference type="ChEBI" id="CHEBI:30089"/>
        <dbReference type="ChEBI" id="CHEBI:30616"/>
        <dbReference type="ChEBI" id="CHEBI:456216"/>
        <dbReference type="EC" id="2.7.2.1"/>
    </reaction>
</comment>
<dbReference type="EC" id="2.7.2.1" evidence="9"/>
<dbReference type="NCBIfam" id="TIGR00016">
    <property type="entry name" value="ackA"/>
    <property type="match status" value="1"/>
</dbReference>
<comment type="caution">
    <text evidence="11">The sequence shown here is derived from an EMBL/GenBank/DDBJ whole genome shotgun (WGS) entry which is preliminary data.</text>
</comment>
<evidence type="ECO:0000256" key="6">
    <source>
        <dbReference type="ARBA" id="ARBA00022777"/>
    </source>
</evidence>
<dbReference type="GO" id="GO:0005829">
    <property type="term" value="C:cytosol"/>
    <property type="evidence" value="ECO:0007669"/>
    <property type="project" value="TreeGrafter"/>
</dbReference>
<evidence type="ECO:0000256" key="8">
    <source>
        <dbReference type="ARBA" id="ARBA00022842"/>
    </source>
</evidence>
<evidence type="ECO:0000256" key="10">
    <source>
        <dbReference type="RuleBase" id="RU003835"/>
    </source>
</evidence>
<keyword evidence="12" id="KW-1185">Reference proteome</keyword>
<feature type="binding site" evidence="9">
    <location>
        <begin position="203"/>
        <end position="207"/>
    </location>
    <ligand>
        <name>ATP</name>
        <dbReference type="ChEBI" id="CHEBI:30616"/>
    </ligand>
</feature>
<comment type="subcellular location">
    <subcellularLocation>
        <location evidence="9">Cytoplasm</location>
    </subcellularLocation>
</comment>
<feature type="binding site" evidence="9">
    <location>
        <position position="92"/>
    </location>
    <ligand>
        <name>substrate</name>
    </ligand>
</feature>
<feature type="binding site" evidence="9">
    <location>
        <position position="11"/>
    </location>
    <ligand>
        <name>Mg(2+)</name>
        <dbReference type="ChEBI" id="CHEBI:18420"/>
    </ligand>
</feature>
<comment type="cofactor">
    <cofactor evidence="9">
        <name>Mg(2+)</name>
        <dbReference type="ChEBI" id="CHEBI:18420"/>
    </cofactor>
    <cofactor evidence="9">
        <name>Mn(2+)</name>
        <dbReference type="ChEBI" id="CHEBI:29035"/>
    </cofactor>
    <text evidence="9">Mg(2+). Can also accept Mn(2+).</text>
</comment>
<evidence type="ECO:0000256" key="7">
    <source>
        <dbReference type="ARBA" id="ARBA00022840"/>
    </source>
</evidence>
<dbReference type="PROSITE" id="PS01075">
    <property type="entry name" value="ACETATE_KINASE_1"/>
    <property type="match status" value="1"/>
</dbReference>
<comment type="function">
    <text evidence="9">Catalyzes the formation of acetyl phosphate from acetate and ATP. Can also catalyze the reverse reaction.</text>
</comment>
<organism evidence="11 12">
    <name type="scientific">Corallococcus sicarius</name>
    <dbReference type="NCBI Taxonomy" id="2316726"/>
    <lineage>
        <taxon>Bacteria</taxon>
        <taxon>Pseudomonadati</taxon>
        <taxon>Myxococcota</taxon>
        <taxon>Myxococcia</taxon>
        <taxon>Myxococcales</taxon>
        <taxon>Cystobacterineae</taxon>
        <taxon>Myxococcaceae</taxon>
        <taxon>Corallococcus</taxon>
    </lineage>
</organism>
<gene>
    <name evidence="9" type="primary">ackA</name>
    <name evidence="11" type="ORF">D7X12_28475</name>
</gene>
<dbReference type="PANTHER" id="PTHR21060">
    <property type="entry name" value="ACETATE KINASE"/>
    <property type="match status" value="1"/>
</dbReference>
<sequence>MSDAGTVLVINSGSSSLKFGLYAEHAGQETVRFKGSATHIGAEHGRLVLKDGEGRQVRAVDVRHPSQEDAFGEALRHLEEAGAKPPRAIGHRVVHGGPRLRQHQALTPEVVKTLEDATHFAPLHIPPALTLIRAAARRFPGVPQFACFDTAFHTTLPPVASTLPLPLSVREQGVQRYGFHGLSYESIVARLGPGIPARTVVAHLGSGASLVALDQGRSVDTSMGFTPTGGIPMGTRTGDLDPGVLLYLLRVGGMDAAALEAVVNHDAGLRGLSEGTSDMQALTRDAAAGHAAAALAVDVFTRGIAKTVGAYAAVLGGLDLLVFTGGIGENSAMVRQRACSTLGHLGITLDAHRNDSGAEVISAEGARCQVRVLPSDEEGQLARHTRRLLRG</sequence>
<feature type="site" description="Transition state stabilizer" evidence="9">
    <location>
        <position position="180"/>
    </location>
</feature>
<dbReference type="HAMAP" id="MF_00020">
    <property type="entry name" value="Acetate_kinase"/>
    <property type="match status" value="1"/>
</dbReference>
<dbReference type="InterPro" id="IPR043129">
    <property type="entry name" value="ATPase_NBD"/>
</dbReference>
<feature type="active site" description="Proton donor/acceptor" evidence="9">
    <location>
        <position position="149"/>
    </location>
</feature>